<reference evidence="2" key="1">
    <citation type="submission" date="2023-04" db="EMBL/GenBank/DDBJ databases">
        <authorList>
            <consortium name="ELIXIR-Norway"/>
        </authorList>
    </citation>
    <scope>NUCLEOTIDE SEQUENCE [LARGE SCALE GENOMIC DNA]</scope>
</reference>
<evidence type="ECO:0000313" key="2">
    <source>
        <dbReference type="EMBL" id="CAI9153778.1"/>
    </source>
</evidence>
<organism evidence="2 3">
    <name type="scientific">Rangifer tarandus platyrhynchus</name>
    <name type="common">Svalbard reindeer</name>
    <dbReference type="NCBI Taxonomy" id="3082113"/>
    <lineage>
        <taxon>Eukaryota</taxon>
        <taxon>Metazoa</taxon>
        <taxon>Chordata</taxon>
        <taxon>Craniata</taxon>
        <taxon>Vertebrata</taxon>
        <taxon>Euteleostomi</taxon>
        <taxon>Mammalia</taxon>
        <taxon>Eutheria</taxon>
        <taxon>Laurasiatheria</taxon>
        <taxon>Artiodactyla</taxon>
        <taxon>Ruminantia</taxon>
        <taxon>Pecora</taxon>
        <taxon>Cervidae</taxon>
        <taxon>Odocoileinae</taxon>
        <taxon>Rangifer</taxon>
    </lineage>
</organism>
<name>A0ABN8XXF6_RANTA</name>
<proteinExistence type="predicted"/>
<sequence>MDRSSGRGAGLRGGGGDSRRALEEKHGLHPFSFRVMRRGCHSERKQSVEKWGSSHGPYGLLQPTAGKAKIQLSCDRALPEQGLSLCTFQLFTWKCSKQTIVKQLCEKGADAVCQPCAGISSGLVNGRATERGILISSINVTWELIRTQTLSPAESEHLRVKHRNLSLSSFPKLPFVKPWSQTH</sequence>
<keyword evidence="3" id="KW-1185">Reference proteome</keyword>
<dbReference type="EMBL" id="OX459947">
    <property type="protein sequence ID" value="CAI9153778.1"/>
    <property type="molecule type" value="Genomic_DNA"/>
</dbReference>
<feature type="region of interest" description="Disordered" evidence="1">
    <location>
        <begin position="1"/>
        <end position="23"/>
    </location>
</feature>
<accession>A0ABN8XXF6</accession>
<dbReference type="Proteomes" id="UP001176941">
    <property type="component" value="Chromosome 11"/>
</dbReference>
<protein>
    <submittedName>
        <fullName evidence="2">Uncharacterized protein</fullName>
    </submittedName>
</protein>
<gene>
    <name evidence="2" type="ORF">MRATA1EN1_LOCUS2740</name>
</gene>
<evidence type="ECO:0000256" key="1">
    <source>
        <dbReference type="SAM" id="MobiDB-lite"/>
    </source>
</evidence>
<evidence type="ECO:0000313" key="3">
    <source>
        <dbReference type="Proteomes" id="UP001176941"/>
    </source>
</evidence>
<feature type="compositionally biased region" description="Gly residues" evidence="1">
    <location>
        <begin position="7"/>
        <end position="16"/>
    </location>
</feature>